<evidence type="ECO:0000313" key="1">
    <source>
        <dbReference type="EMBL" id="EHO17447.1"/>
    </source>
</evidence>
<dbReference type="RefSeq" id="WP_009532879.1">
    <property type="nucleotide sequence ID" value="NZ_JH590862.1"/>
</dbReference>
<name>A0AA36Y5U7_9FIRM</name>
<keyword evidence="2" id="KW-1185">Reference proteome</keyword>
<reference evidence="1 2" key="1">
    <citation type="submission" date="2011-10" db="EMBL/GenBank/DDBJ databases">
        <title>The Genome Sequence of Lachnospiraceae bacterium ACC2.</title>
        <authorList>
            <consortium name="The Broad Institute Genome Sequencing Platform"/>
            <person name="Earl A."/>
            <person name="Ward D."/>
            <person name="Feldgarden M."/>
            <person name="Gevers D."/>
            <person name="Sizova M."/>
            <person name="Hazen A."/>
            <person name="Epstein S."/>
            <person name="Young S.K."/>
            <person name="Zeng Q."/>
            <person name="Gargeya S."/>
            <person name="Fitzgerald M."/>
            <person name="Haas B."/>
            <person name="Abouelleil A."/>
            <person name="Alvarado L."/>
            <person name="Arachchi H.M."/>
            <person name="Berlin A."/>
            <person name="Brown A."/>
            <person name="Chapman S.B."/>
            <person name="Chen Z."/>
            <person name="Dunbar C."/>
            <person name="Freedman E."/>
            <person name="Gearin G."/>
            <person name="Goldberg J."/>
            <person name="Griggs A."/>
            <person name="Gujja S."/>
            <person name="Heiman D."/>
            <person name="Howarth C."/>
            <person name="Larson L."/>
            <person name="Lui A."/>
            <person name="MacDonald P.J.P."/>
            <person name="Montmayeur A."/>
            <person name="Murphy C."/>
            <person name="Neiman D."/>
            <person name="Pearson M."/>
            <person name="Priest M."/>
            <person name="Roberts A."/>
            <person name="Saif S."/>
            <person name="Shea T."/>
            <person name="Shenoy N."/>
            <person name="Sisk P."/>
            <person name="Stolte C."/>
            <person name="Sykes S."/>
            <person name="Wortman J."/>
            <person name="Nusbaum C."/>
            <person name="Birren B."/>
        </authorList>
    </citation>
    <scope>NUCLEOTIDE SEQUENCE [LARGE SCALE GENOMIC DNA]</scope>
    <source>
        <strain evidence="1 2">ACC2</strain>
    </source>
</reference>
<organism evidence="1 2">
    <name type="scientific">Stomatobaculum longum</name>
    <dbReference type="NCBI Taxonomy" id="796942"/>
    <lineage>
        <taxon>Bacteria</taxon>
        <taxon>Bacillati</taxon>
        <taxon>Bacillota</taxon>
        <taxon>Clostridia</taxon>
        <taxon>Lachnospirales</taxon>
        <taxon>Lachnospiraceae</taxon>
        <taxon>Stomatobaculum</taxon>
    </lineage>
</organism>
<accession>A0AA36Y5U7</accession>
<dbReference type="GeneID" id="86940802"/>
<dbReference type="EMBL" id="AGEL01000006">
    <property type="protein sequence ID" value="EHO17447.1"/>
    <property type="molecule type" value="Genomic_DNA"/>
</dbReference>
<dbReference type="Proteomes" id="UP000018466">
    <property type="component" value="Unassembled WGS sequence"/>
</dbReference>
<dbReference type="AlphaFoldDB" id="A0AA36Y5U7"/>
<proteinExistence type="predicted"/>
<comment type="caution">
    <text evidence="1">The sequence shown here is derived from an EMBL/GenBank/DDBJ whole genome shotgun (WGS) entry which is preliminary data.</text>
</comment>
<protein>
    <submittedName>
        <fullName evidence="1">Uncharacterized protein</fullName>
    </submittedName>
</protein>
<sequence length="606" mass="69564">MNAEILTSMRESLFQCALTGSERIAEDPRFSRALAELGNHRGEAKVLEELARRGEQLLLPAEERGAQILDLLALLDAVLLTQSKAAGSGDEVLLEEAVQKEAIPELYYRQESYRSLESLRLALTESGKGRMEVLKAARESKRPYLEDLRLRPLFLRALGDRYAEFADEVENWILEERPKAFLPLLERAFSPEQKERVQLRYFSLIDALSGGESESFYTDVIARSRGELKETAIAALGKHPEFYGTLLSLEKTEKNKAHVAVIAALAKYPEAEEAVRENFLKNPARYLDAIAHCPFPYAADLIAAEMEKMYPDAEKESENRTYLEKMKELWYAAIDMESPALLRQLTRTGAIVAHVRRIYLNSRLWKTPLSADFRAALHTLLPDLSPREQTKLDFLLALEEKTPAEVYEMFSGLFAERQGLLGKVKAALGSQAENQERQERQDGIFEATESFCLRPAYGREHMDPRWYPLLLQQKRYSEYEKGLRALYREDIPNAKELWGGWEYHNLHHRLAEEEDLKRLQALGWTDFSEVFDGSILIWRKRGFYMYDLDQLNRTVRSLALSKEKRLALLERVYAGVHLRHNNYGNAIPTLYAEIQALKDGTDPEEL</sequence>
<evidence type="ECO:0000313" key="2">
    <source>
        <dbReference type="Proteomes" id="UP000018466"/>
    </source>
</evidence>
<gene>
    <name evidence="1" type="ORF">HMPREF9623_01046</name>
</gene>